<evidence type="ECO:0000313" key="1">
    <source>
        <dbReference type="EMBL" id="GAI60442.1"/>
    </source>
</evidence>
<protein>
    <submittedName>
        <fullName evidence="1">Uncharacterized protein</fullName>
    </submittedName>
</protein>
<dbReference type="EMBL" id="BARW01000164">
    <property type="protein sequence ID" value="GAI60442.1"/>
    <property type="molecule type" value="Genomic_DNA"/>
</dbReference>
<proteinExistence type="predicted"/>
<dbReference type="AlphaFoldDB" id="X1PVX2"/>
<comment type="caution">
    <text evidence="1">The sequence shown here is derived from an EMBL/GenBank/DDBJ whole genome shotgun (WGS) entry which is preliminary data.</text>
</comment>
<sequence>MLSMAKITKILEIDNCNKDILFQALYKAEFWEAINPSKKMEADFIAPNVLYTKIYDEIDVVHIPIEMEGELVLSDKGEIGGKGRLVEFNVRNNKDIKQLEGRMRMKALSPTKTKLGVFVENFTLSGDFLSLIGSVADFTLQTKITEMMRNIEKYCKTKDLKDFL</sequence>
<organism evidence="1">
    <name type="scientific">marine sediment metagenome</name>
    <dbReference type="NCBI Taxonomy" id="412755"/>
    <lineage>
        <taxon>unclassified sequences</taxon>
        <taxon>metagenomes</taxon>
        <taxon>ecological metagenomes</taxon>
    </lineage>
</organism>
<gene>
    <name evidence="1" type="ORF">S12H4_00972</name>
</gene>
<reference evidence="1" key="1">
    <citation type="journal article" date="2014" name="Front. Microbiol.">
        <title>High frequency of phylogenetically diverse reductive dehalogenase-homologous genes in deep subseafloor sedimentary metagenomes.</title>
        <authorList>
            <person name="Kawai M."/>
            <person name="Futagami T."/>
            <person name="Toyoda A."/>
            <person name="Takaki Y."/>
            <person name="Nishi S."/>
            <person name="Hori S."/>
            <person name="Arai W."/>
            <person name="Tsubouchi T."/>
            <person name="Morono Y."/>
            <person name="Uchiyama I."/>
            <person name="Ito T."/>
            <person name="Fujiyama A."/>
            <person name="Inagaki F."/>
            <person name="Takami H."/>
        </authorList>
    </citation>
    <scope>NUCLEOTIDE SEQUENCE</scope>
    <source>
        <strain evidence="1">Expedition CK06-06</strain>
    </source>
</reference>
<accession>X1PVX2</accession>
<name>X1PVX2_9ZZZZ</name>